<organism evidence="2 3">
    <name type="scientific">Priapulus caudatus</name>
    <name type="common">Priapulid worm</name>
    <dbReference type="NCBI Taxonomy" id="37621"/>
    <lineage>
        <taxon>Eukaryota</taxon>
        <taxon>Metazoa</taxon>
        <taxon>Ecdysozoa</taxon>
        <taxon>Scalidophora</taxon>
        <taxon>Priapulida</taxon>
        <taxon>Priapulimorpha</taxon>
        <taxon>Priapulimorphida</taxon>
        <taxon>Priapulidae</taxon>
        <taxon>Priapulus</taxon>
    </lineage>
</organism>
<evidence type="ECO:0000313" key="3">
    <source>
        <dbReference type="RefSeq" id="XP_014680291.1"/>
    </source>
</evidence>
<sequence>MSEIDNHIQNLAKICRLCHVKKATREKRVWKKVEEYADILQTSFAIDVSLDDEATHPKSVCEKCRLKLRYIKRAGGSSVATTFDIKTYSPHDSLNCDICKKQEQEGRGQKRPRTKHEQ</sequence>
<dbReference type="Pfam" id="PF12560">
    <property type="entry name" value="RAG1_imp_bd"/>
    <property type="match status" value="1"/>
</dbReference>
<evidence type="ECO:0000313" key="2">
    <source>
        <dbReference type="Proteomes" id="UP000695022"/>
    </source>
</evidence>
<feature type="domain" description="RAG1 importin-binding" evidence="1">
    <location>
        <begin position="28"/>
        <end position="114"/>
    </location>
</feature>
<name>A0ABM1F770_PRICU</name>
<protein>
    <submittedName>
        <fullName evidence="3">V(D)J recombination-activating protein 1-like</fullName>
    </submittedName>
</protein>
<dbReference type="GeneID" id="106820284"/>
<dbReference type="RefSeq" id="XP_014680291.1">
    <property type="nucleotide sequence ID" value="XM_014824805.1"/>
</dbReference>
<accession>A0ABM1F770</accession>
<dbReference type="Proteomes" id="UP000695022">
    <property type="component" value="Unplaced"/>
</dbReference>
<feature type="non-terminal residue" evidence="3">
    <location>
        <position position="118"/>
    </location>
</feature>
<gene>
    <name evidence="3" type="primary">LOC106820284</name>
</gene>
<keyword evidence="2" id="KW-1185">Reference proteome</keyword>
<reference evidence="3" key="1">
    <citation type="submission" date="2025-08" db="UniProtKB">
        <authorList>
            <consortium name="RefSeq"/>
        </authorList>
    </citation>
    <scope>IDENTIFICATION</scope>
</reference>
<evidence type="ECO:0000259" key="1">
    <source>
        <dbReference type="Pfam" id="PF12560"/>
    </source>
</evidence>
<proteinExistence type="predicted"/>
<dbReference type="InterPro" id="IPR035714">
    <property type="entry name" value="RAG1_imp-bd"/>
</dbReference>